<comment type="caution">
    <text evidence="2">The sequence shown here is derived from an EMBL/GenBank/DDBJ whole genome shotgun (WGS) entry which is preliminary data.</text>
</comment>
<accession>A0A399RNE8</accession>
<evidence type="ECO:0000256" key="1">
    <source>
        <dbReference type="SAM" id="Phobius"/>
    </source>
</evidence>
<keyword evidence="1" id="KW-0472">Membrane</keyword>
<name>A0A399RNE8_9PROT</name>
<sequence>MTDETYIELPCDSIFHIVAISTLGAKMNNVRINQLLGNRGRLIQLLAVAILLSLGIGLISSAITAILNAHPLWIGAGGVISTTLGVILVAQSTLFSPAEEIKIGGILIFGDDEGRPIYVRNYRFAEEFHRNFSALVAENKAILKNWNDSNIEFNVEELRNVDIKSESYRNAVIREGVEYFLLDRLSTHLTDYFNIKEEKSQINTFKRSDVPEILLRNRFLELFSKPQEERESFIEHDMKPKEIPELPAGMKELDIGEGEVVWSSGRDGAIFSQFDLVLPNGSRVARVSPNKIRISTKRFDFDMRIVFGGFGANTGRGFEQLYLDRDIMTTSTYEVQVKLSVKHKPFSLLSRKGWDDFSWLDSFFDTIEDEFSFDVFMNKISWESNAALLHMMEVRNRKPRE</sequence>
<dbReference type="AlphaFoldDB" id="A0A399RNE8"/>
<dbReference type="OrthoDB" id="1111222at2"/>
<dbReference type="Proteomes" id="UP000265845">
    <property type="component" value="Unassembled WGS sequence"/>
</dbReference>
<feature type="transmembrane region" description="Helical" evidence="1">
    <location>
        <begin position="45"/>
        <end position="66"/>
    </location>
</feature>
<feature type="transmembrane region" description="Helical" evidence="1">
    <location>
        <begin position="72"/>
        <end position="90"/>
    </location>
</feature>
<dbReference type="EMBL" id="QWGA01000003">
    <property type="protein sequence ID" value="RIJ31507.1"/>
    <property type="molecule type" value="Genomic_DNA"/>
</dbReference>
<gene>
    <name evidence="2" type="ORF">D1222_04475</name>
</gene>
<keyword evidence="1" id="KW-0812">Transmembrane</keyword>
<reference evidence="2 3" key="1">
    <citation type="submission" date="2018-08" db="EMBL/GenBank/DDBJ databases">
        <title>Henriciella mobilis sp. nov., isolated from seawater.</title>
        <authorList>
            <person name="Cheng H."/>
            <person name="Wu Y.-H."/>
            <person name="Xu X.-W."/>
            <person name="Guo L.-L."/>
        </authorList>
    </citation>
    <scope>NUCLEOTIDE SEQUENCE [LARGE SCALE GENOMIC DNA]</scope>
    <source>
        <strain evidence="2 3">CCUG67844</strain>
    </source>
</reference>
<keyword evidence="1" id="KW-1133">Transmembrane helix</keyword>
<dbReference type="RefSeq" id="WP_119453002.1">
    <property type="nucleotide sequence ID" value="NZ_QWGA01000003.1"/>
</dbReference>
<organism evidence="2 3">
    <name type="scientific">Henriciella algicola</name>
    <dbReference type="NCBI Taxonomy" id="1608422"/>
    <lineage>
        <taxon>Bacteria</taxon>
        <taxon>Pseudomonadati</taxon>
        <taxon>Pseudomonadota</taxon>
        <taxon>Alphaproteobacteria</taxon>
        <taxon>Hyphomonadales</taxon>
        <taxon>Hyphomonadaceae</taxon>
        <taxon>Henriciella</taxon>
    </lineage>
</organism>
<evidence type="ECO:0000313" key="2">
    <source>
        <dbReference type="EMBL" id="RIJ31507.1"/>
    </source>
</evidence>
<protein>
    <submittedName>
        <fullName evidence="2">Uncharacterized protein</fullName>
    </submittedName>
</protein>
<evidence type="ECO:0000313" key="3">
    <source>
        <dbReference type="Proteomes" id="UP000265845"/>
    </source>
</evidence>
<proteinExistence type="predicted"/>
<keyword evidence="3" id="KW-1185">Reference proteome</keyword>